<evidence type="ECO:0000256" key="3">
    <source>
        <dbReference type="ARBA" id="ARBA00022989"/>
    </source>
</evidence>
<evidence type="ECO:0000313" key="8">
    <source>
        <dbReference type="EMBL" id="KXH50100.1"/>
    </source>
</evidence>
<dbReference type="AlphaFoldDB" id="A0A135TPI2"/>
<evidence type="ECO:0008006" key="10">
    <source>
        <dbReference type="Google" id="ProtNLM"/>
    </source>
</evidence>
<dbReference type="InterPro" id="IPR013901">
    <property type="entry name" value="Anthrone_oxy"/>
</dbReference>
<comment type="similarity">
    <text evidence="5">Belongs to the anthrone oxygenase family.</text>
</comment>
<keyword evidence="4 7" id="KW-0472">Membrane</keyword>
<feature type="region of interest" description="Disordered" evidence="6">
    <location>
        <begin position="1"/>
        <end position="29"/>
    </location>
</feature>
<sequence length="262" mass="28439">MMGPASTARRSQRERHRTRETRGGEHSFGQFVSSVIPPISSGLAPPMFPGLLLRERRYRRNPTLPHLCRPDLKYYRRNTVTVVIPTTPTITTREKTTETNMSQLGMANTIATATGVLGCAWWAGAAASLSMFSIPAILQTSAEPGHALKLWQHIFLNGASTGPKVALAVTLSLAYSAYDRYDQGVAWKPFIAAGALSLAIVPYTIIFMSSTNNALMAGARGITTLGLSETTDLLKRWQALNAVRSIISLAGAAIGLWYTAFQ</sequence>
<dbReference type="Pfam" id="PF08592">
    <property type="entry name" value="Anthrone_oxy"/>
    <property type="match status" value="1"/>
</dbReference>
<dbReference type="OrthoDB" id="5954308at2759"/>
<feature type="transmembrane region" description="Helical" evidence="7">
    <location>
        <begin position="190"/>
        <end position="208"/>
    </location>
</feature>
<organism evidence="8 9">
    <name type="scientific">Colletotrichum simmondsii</name>
    <dbReference type="NCBI Taxonomy" id="703756"/>
    <lineage>
        <taxon>Eukaryota</taxon>
        <taxon>Fungi</taxon>
        <taxon>Dikarya</taxon>
        <taxon>Ascomycota</taxon>
        <taxon>Pezizomycotina</taxon>
        <taxon>Sordariomycetes</taxon>
        <taxon>Hypocreomycetidae</taxon>
        <taxon>Glomerellales</taxon>
        <taxon>Glomerellaceae</taxon>
        <taxon>Colletotrichum</taxon>
        <taxon>Colletotrichum acutatum species complex</taxon>
    </lineage>
</organism>
<dbReference type="GO" id="GO:0016020">
    <property type="term" value="C:membrane"/>
    <property type="evidence" value="ECO:0007669"/>
    <property type="project" value="UniProtKB-SubCell"/>
</dbReference>
<evidence type="ECO:0000256" key="4">
    <source>
        <dbReference type="ARBA" id="ARBA00023136"/>
    </source>
</evidence>
<evidence type="ECO:0000256" key="5">
    <source>
        <dbReference type="ARBA" id="ARBA00034313"/>
    </source>
</evidence>
<feature type="transmembrane region" description="Helical" evidence="7">
    <location>
        <begin position="110"/>
        <end position="134"/>
    </location>
</feature>
<keyword evidence="3 7" id="KW-1133">Transmembrane helix</keyword>
<feature type="transmembrane region" description="Helical" evidence="7">
    <location>
        <begin position="154"/>
        <end position="178"/>
    </location>
</feature>
<dbReference type="EMBL" id="JFBX01000101">
    <property type="protein sequence ID" value="KXH50100.1"/>
    <property type="molecule type" value="Genomic_DNA"/>
</dbReference>
<dbReference type="PANTHER" id="PTHR35042">
    <property type="entry name" value="ANTHRONE OXYGENASE ENCC"/>
    <property type="match status" value="1"/>
</dbReference>
<proteinExistence type="inferred from homology"/>
<name>A0A135TPI2_9PEZI</name>
<dbReference type="PANTHER" id="PTHR35042:SF1">
    <property type="entry name" value="DUF1772-DOMAIN-CONTAINING PROTEIN"/>
    <property type="match status" value="1"/>
</dbReference>
<dbReference type="Proteomes" id="UP000070328">
    <property type="component" value="Unassembled WGS sequence"/>
</dbReference>
<evidence type="ECO:0000256" key="1">
    <source>
        <dbReference type="ARBA" id="ARBA00004141"/>
    </source>
</evidence>
<gene>
    <name evidence="8" type="ORF">CSIM01_13776</name>
</gene>
<comment type="caution">
    <text evidence="8">The sequence shown here is derived from an EMBL/GenBank/DDBJ whole genome shotgun (WGS) entry which is preliminary data.</text>
</comment>
<keyword evidence="2 7" id="KW-0812">Transmembrane</keyword>
<evidence type="ECO:0000256" key="7">
    <source>
        <dbReference type="SAM" id="Phobius"/>
    </source>
</evidence>
<keyword evidence="9" id="KW-1185">Reference proteome</keyword>
<reference evidence="8 9" key="1">
    <citation type="submission" date="2014-02" db="EMBL/GenBank/DDBJ databases">
        <title>The genome sequence of Colletotrichum simmondsii CBS122122.</title>
        <authorList>
            <person name="Baroncelli R."/>
            <person name="Thon M.R."/>
        </authorList>
    </citation>
    <scope>NUCLEOTIDE SEQUENCE [LARGE SCALE GENOMIC DNA]</scope>
    <source>
        <strain evidence="8 9">CBS122122</strain>
    </source>
</reference>
<evidence type="ECO:0000313" key="9">
    <source>
        <dbReference type="Proteomes" id="UP000070328"/>
    </source>
</evidence>
<protein>
    <recommendedName>
        <fullName evidence="10">Noranthrone monooxygenase</fullName>
    </recommendedName>
</protein>
<comment type="subcellular location">
    <subcellularLocation>
        <location evidence="1">Membrane</location>
        <topology evidence="1">Multi-pass membrane protein</topology>
    </subcellularLocation>
</comment>
<accession>A0A135TPI2</accession>
<evidence type="ECO:0000256" key="2">
    <source>
        <dbReference type="ARBA" id="ARBA00022692"/>
    </source>
</evidence>
<feature type="transmembrane region" description="Helical" evidence="7">
    <location>
        <begin position="242"/>
        <end position="261"/>
    </location>
</feature>
<feature type="compositionally biased region" description="Basic residues" evidence="6">
    <location>
        <begin position="10"/>
        <end position="19"/>
    </location>
</feature>
<evidence type="ECO:0000256" key="6">
    <source>
        <dbReference type="SAM" id="MobiDB-lite"/>
    </source>
</evidence>